<dbReference type="AlphaFoldDB" id="A0A520KEU7"/>
<protein>
    <submittedName>
        <fullName evidence="1">Uncharacterized protein</fullName>
    </submittedName>
</protein>
<dbReference type="Proteomes" id="UP000316080">
    <property type="component" value="Unassembled WGS sequence"/>
</dbReference>
<dbReference type="EMBL" id="RXIH01000035">
    <property type="protein sequence ID" value="RZN55803.1"/>
    <property type="molecule type" value="Genomic_DNA"/>
</dbReference>
<organism evidence="1 2">
    <name type="scientific">Thermoproteota archaeon</name>
    <dbReference type="NCBI Taxonomy" id="2056631"/>
    <lineage>
        <taxon>Archaea</taxon>
        <taxon>Thermoproteota</taxon>
    </lineage>
</organism>
<evidence type="ECO:0000313" key="2">
    <source>
        <dbReference type="Proteomes" id="UP000316080"/>
    </source>
</evidence>
<sequence length="118" mass="13900">MIREIIFNEIVTFEYIMWRKSYISGEIKVLIDVIEDYGKSGIGKIIDVIEVKNAYLYDDYTDLHGGIDSFCKKTTLNEVKNMIINKEGKFEYIERAKPPITRFKLKEQFPIDLKPKEI</sequence>
<reference evidence="1 2" key="1">
    <citation type="journal article" date="2019" name="Nat. Microbiol.">
        <title>Wide diversity of methane and short-chain alkane metabolisms in uncultured archaea.</title>
        <authorList>
            <person name="Borrel G."/>
            <person name="Adam P.S."/>
            <person name="McKay L.J."/>
            <person name="Chen L.X."/>
            <person name="Sierra-Garcia I.N."/>
            <person name="Sieber C.M."/>
            <person name="Letourneur Q."/>
            <person name="Ghozlane A."/>
            <person name="Andersen G.L."/>
            <person name="Li W.J."/>
            <person name="Hallam S.J."/>
            <person name="Muyzer G."/>
            <person name="de Oliveira V.M."/>
            <person name="Inskeep W.P."/>
            <person name="Banfield J.F."/>
            <person name="Gribaldo S."/>
        </authorList>
    </citation>
    <scope>NUCLEOTIDE SEQUENCE [LARGE SCALE GENOMIC DNA]</scope>
    <source>
        <strain evidence="1">Verst-YHS</strain>
    </source>
</reference>
<comment type="caution">
    <text evidence="1">The sequence shown here is derived from an EMBL/GenBank/DDBJ whole genome shotgun (WGS) entry which is preliminary data.</text>
</comment>
<accession>A0A520KEU7</accession>
<evidence type="ECO:0000313" key="1">
    <source>
        <dbReference type="EMBL" id="RZN55803.1"/>
    </source>
</evidence>
<proteinExistence type="predicted"/>
<gene>
    <name evidence="1" type="ORF">EF809_04480</name>
</gene>
<name>A0A520KEU7_9CREN</name>